<dbReference type="SUPFAM" id="SSF82185">
    <property type="entry name" value="Histone H3 K4-specific methyltransferase SET7/9 N-terminal domain"/>
    <property type="match status" value="1"/>
</dbReference>
<dbReference type="Proteomes" id="UP001189429">
    <property type="component" value="Unassembled WGS sequence"/>
</dbReference>
<reference evidence="3" key="1">
    <citation type="submission" date="2023-10" db="EMBL/GenBank/DDBJ databases">
        <authorList>
            <person name="Chen Y."/>
            <person name="Shah S."/>
            <person name="Dougan E. K."/>
            <person name="Thang M."/>
            <person name="Chan C."/>
        </authorList>
    </citation>
    <scope>NUCLEOTIDE SEQUENCE [LARGE SCALE GENOMIC DNA]</scope>
</reference>
<name>A0ABN9URG9_9DINO</name>
<evidence type="ECO:0000256" key="2">
    <source>
        <dbReference type="SAM" id="MobiDB-lite"/>
    </source>
</evidence>
<dbReference type="InterPro" id="IPR003409">
    <property type="entry name" value="MORN"/>
</dbReference>
<keyword evidence="4" id="KW-1185">Reference proteome</keyword>
<feature type="region of interest" description="Disordered" evidence="2">
    <location>
        <begin position="74"/>
        <end position="133"/>
    </location>
</feature>
<dbReference type="Pfam" id="PF02493">
    <property type="entry name" value="MORN"/>
    <property type="match status" value="2"/>
</dbReference>
<keyword evidence="1" id="KW-0677">Repeat</keyword>
<feature type="compositionally biased region" description="Basic and acidic residues" evidence="2">
    <location>
        <begin position="110"/>
        <end position="119"/>
    </location>
</feature>
<evidence type="ECO:0000256" key="1">
    <source>
        <dbReference type="ARBA" id="ARBA00022737"/>
    </source>
</evidence>
<gene>
    <name evidence="3" type="ORF">PCOR1329_LOCUS49823</name>
</gene>
<evidence type="ECO:0000313" key="3">
    <source>
        <dbReference type="EMBL" id="CAK0861028.1"/>
    </source>
</evidence>
<sequence length="275" mass="30171">MPTHRYEGEWEEDSQHGIGVEETEEFIYCGNFANGQRSGRGISMPHWDSGVKGCRVLSEGSWRPLVDFLQEREERHRVPASSSSSTFCREGAARDGLMPEFQTPTPTTVLERKDSEQKQTPKTTGPAAVDPREALGVSSPSLWSEVELAAIVHCLGVNPEAAKMVRGRRLHGVKGLLELSNSTMARQLGLVSPLERLVVRRALQRLHEAEIHENSERGRRCCDLMAAPGLSAHAIEVERLTILSRIAEGGFGAVHRPRGVDLGASWGRGSPALVP</sequence>
<evidence type="ECO:0008006" key="5">
    <source>
        <dbReference type="Google" id="ProtNLM"/>
    </source>
</evidence>
<accession>A0ABN9URG9</accession>
<protein>
    <recommendedName>
        <fullName evidence="5">SAM domain-containing protein</fullName>
    </recommendedName>
</protein>
<comment type="caution">
    <text evidence="3">The sequence shown here is derived from an EMBL/GenBank/DDBJ whole genome shotgun (WGS) entry which is preliminary data.</text>
</comment>
<evidence type="ECO:0000313" key="4">
    <source>
        <dbReference type="Proteomes" id="UP001189429"/>
    </source>
</evidence>
<organism evidence="3 4">
    <name type="scientific">Prorocentrum cordatum</name>
    <dbReference type="NCBI Taxonomy" id="2364126"/>
    <lineage>
        <taxon>Eukaryota</taxon>
        <taxon>Sar</taxon>
        <taxon>Alveolata</taxon>
        <taxon>Dinophyceae</taxon>
        <taxon>Prorocentrales</taxon>
        <taxon>Prorocentraceae</taxon>
        <taxon>Prorocentrum</taxon>
    </lineage>
</organism>
<dbReference type="EMBL" id="CAUYUJ010016034">
    <property type="protein sequence ID" value="CAK0861028.1"/>
    <property type="molecule type" value="Genomic_DNA"/>
</dbReference>
<proteinExistence type="predicted"/>